<name>A0A6G5AGW3_RHIMP</name>
<dbReference type="AlphaFoldDB" id="A0A6G5AGW3"/>
<protein>
    <submittedName>
        <fullName evidence="1">Putative secreted protein</fullName>
    </submittedName>
</protein>
<evidence type="ECO:0000313" key="1">
    <source>
        <dbReference type="EMBL" id="NIE50174.1"/>
    </source>
</evidence>
<accession>A0A6G5AGW3</accession>
<dbReference type="EMBL" id="GIKN01007901">
    <property type="protein sequence ID" value="NIE50174.1"/>
    <property type="molecule type" value="Transcribed_RNA"/>
</dbReference>
<proteinExistence type="predicted"/>
<organism evidence="1">
    <name type="scientific">Rhipicephalus microplus</name>
    <name type="common">Cattle tick</name>
    <name type="synonym">Boophilus microplus</name>
    <dbReference type="NCBI Taxonomy" id="6941"/>
    <lineage>
        <taxon>Eukaryota</taxon>
        <taxon>Metazoa</taxon>
        <taxon>Ecdysozoa</taxon>
        <taxon>Arthropoda</taxon>
        <taxon>Chelicerata</taxon>
        <taxon>Arachnida</taxon>
        <taxon>Acari</taxon>
        <taxon>Parasitiformes</taxon>
        <taxon>Ixodida</taxon>
        <taxon>Ixodoidea</taxon>
        <taxon>Ixodidae</taxon>
        <taxon>Rhipicephalinae</taxon>
        <taxon>Rhipicephalus</taxon>
        <taxon>Boophilus</taxon>
    </lineage>
</organism>
<reference evidence="1" key="1">
    <citation type="submission" date="2020-03" db="EMBL/GenBank/DDBJ databases">
        <title>A transcriptome and proteome of the tick Rhipicephalus microplus shaped by the genetic composition of its hosts and developmental stage.</title>
        <authorList>
            <person name="Garcia G.R."/>
            <person name="Ribeiro J.M.C."/>
            <person name="Maruyama S.R."/>
            <person name="Gardinasse L.G."/>
            <person name="Nelson K."/>
            <person name="Ferreira B.R."/>
            <person name="Andrade T.G."/>
            <person name="Santos I.K.F.M."/>
        </authorList>
    </citation>
    <scope>NUCLEOTIDE SEQUENCE</scope>
    <source>
        <strain evidence="1">NSGR</strain>
        <tissue evidence="1">Salivary glands</tissue>
    </source>
</reference>
<sequence length="129" mass="14417">MSLPRDRRRLAALCATLLLGMLLFRSSPPFSPRATDPPAKACLWTTTQLHRPFALTILSVLSLLCWSSSPQHEDGKLRRAIVKMKPVAGRGFWVGLMEQGACFSKAKKSDSLKFYMCTKTKLISTFTVQ</sequence>